<dbReference type="RefSeq" id="WP_284874161.1">
    <property type="nucleotide sequence ID" value="NZ_CP126970.1"/>
</dbReference>
<evidence type="ECO:0000259" key="2">
    <source>
        <dbReference type="Pfam" id="PF00144"/>
    </source>
</evidence>
<dbReference type="Gene3D" id="3.40.710.10">
    <property type="entry name" value="DD-peptidase/beta-lactamase superfamily"/>
    <property type="match status" value="1"/>
</dbReference>
<feature type="transmembrane region" description="Helical" evidence="1">
    <location>
        <begin position="424"/>
        <end position="445"/>
    </location>
</feature>
<dbReference type="InterPro" id="IPR050491">
    <property type="entry name" value="AmpC-like"/>
</dbReference>
<dbReference type="PANTHER" id="PTHR46825:SF7">
    <property type="entry name" value="D-ALANYL-D-ALANINE CARBOXYPEPTIDASE"/>
    <property type="match status" value="1"/>
</dbReference>
<reference evidence="3 4" key="1">
    <citation type="submission" date="2023-05" db="EMBL/GenBank/DDBJ databases">
        <title>Corynebacterium suedekumii sp. nov. and Corynebacterium breve sp. nov. isolated from raw cow's milk.</title>
        <authorList>
            <person name="Baer M.K."/>
            <person name="Mehl L."/>
            <person name="Hellmuth R."/>
            <person name="Marke G."/>
            <person name="Lipski A."/>
        </authorList>
    </citation>
    <scope>NUCLEOTIDE SEQUENCE [LARGE SCALE GENOMIC DNA]</scope>
    <source>
        <strain evidence="3 4">LM112</strain>
    </source>
</reference>
<dbReference type="EC" id="3.1.1.103" evidence="3"/>
<dbReference type="EMBL" id="CP126970">
    <property type="protein sequence ID" value="WIM69567.1"/>
    <property type="molecule type" value="Genomic_DNA"/>
</dbReference>
<protein>
    <submittedName>
        <fullName evidence="3">Serine hydrolase domain-containing protein</fullName>
        <ecNumber evidence="3">3.1.1.103</ecNumber>
    </submittedName>
</protein>
<evidence type="ECO:0000313" key="4">
    <source>
        <dbReference type="Proteomes" id="UP001238805"/>
    </source>
</evidence>
<dbReference type="InterPro" id="IPR001466">
    <property type="entry name" value="Beta-lactam-related"/>
</dbReference>
<keyword evidence="3" id="KW-0378">Hydrolase</keyword>
<dbReference type="PANTHER" id="PTHR46825">
    <property type="entry name" value="D-ALANYL-D-ALANINE-CARBOXYPEPTIDASE/ENDOPEPTIDASE AMPH"/>
    <property type="match status" value="1"/>
</dbReference>
<name>A0ABY8VJM5_9CORY</name>
<evidence type="ECO:0000313" key="3">
    <source>
        <dbReference type="EMBL" id="WIM69567.1"/>
    </source>
</evidence>
<feature type="transmembrane region" description="Helical" evidence="1">
    <location>
        <begin position="354"/>
        <end position="376"/>
    </location>
</feature>
<sequence>MTSRRLMSALPVVVAVILPFAVAWSLLVVSQTRLGADATAALRAQGQPDGQVVTFTAGRIDPGQADIRPNEAAYVGSVSKTFTAAMTLRLVDRGVLRIDDPVVTHLPAFRVQGPREETEAITVRMLLEQTSGIPTSAGIADLGERDHVQVSARERVARLAQVPLVPEPGAEFHYSNSNYAVLGQVLAVATGSLYPELLREEVITPLGLTRTNAAGEGYGRDVGCGRLAFFGAGLPLCLPHDPHGVAEGYLVSSPTDLATFVEALRTGPYLTPESRALMLEPSGGREYGAGLFREGDVVHHPGDLTVAHADVGVDVVTGRGTVVLVDQAGQLFDSSAPFRVSQFGEPVSDGGFRVVALVMVGLAAVVALFIAADVLIRRRRTWWSVVLRVVVAVGLPLGLFYAAGRGLGLAGLLPWPLAVAAAPDLLLILAVASIYLLGSAVVFGVSARRVA</sequence>
<keyword evidence="1" id="KW-1133">Transmembrane helix</keyword>
<dbReference type="InterPro" id="IPR012338">
    <property type="entry name" value="Beta-lactam/transpept-like"/>
</dbReference>
<dbReference type="Pfam" id="PF00144">
    <property type="entry name" value="Beta-lactamase"/>
    <property type="match status" value="1"/>
</dbReference>
<feature type="domain" description="Beta-lactamase-related" evidence="2">
    <location>
        <begin position="49"/>
        <end position="329"/>
    </location>
</feature>
<dbReference type="GO" id="GO:0016787">
    <property type="term" value="F:hydrolase activity"/>
    <property type="evidence" value="ECO:0007669"/>
    <property type="project" value="UniProtKB-KW"/>
</dbReference>
<gene>
    <name evidence="3" type="ORF">QP029_09965</name>
</gene>
<keyword evidence="4" id="KW-1185">Reference proteome</keyword>
<accession>A0ABY8VJM5</accession>
<dbReference type="SUPFAM" id="SSF56601">
    <property type="entry name" value="beta-lactamase/transpeptidase-like"/>
    <property type="match status" value="1"/>
</dbReference>
<proteinExistence type="predicted"/>
<dbReference type="Proteomes" id="UP001238805">
    <property type="component" value="Chromosome"/>
</dbReference>
<keyword evidence="1" id="KW-0472">Membrane</keyword>
<keyword evidence="1" id="KW-0812">Transmembrane</keyword>
<evidence type="ECO:0000256" key="1">
    <source>
        <dbReference type="SAM" id="Phobius"/>
    </source>
</evidence>
<organism evidence="3 4">
    <name type="scientific">Corynebacterium suedekumii</name>
    <dbReference type="NCBI Taxonomy" id="3049801"/>
    <lineage>
        <taxon>Bacteria</taxon>
        <taxon>Bacillati</taxon>
        <taxon>Actinomycetota</taxon>
        <taxon>Actinomycetes</taxon>
        <taxon>Mycobacteriales</taxon>
        <taxon>Corynebacteriaceae</taxon>
        <taxon>Corynebacterium</taxon>
    </lineage>
</organism>
<feature type="transmembrane region" description="Helical" evidence="1">
    <location>
        <begin position="385"/>
        <end position="404"/>
    </location>
</feature>